<accession>A0ABQ9U7M3</accession>
<feature type="transmembrane region" description="Helical" evidence="6">
    <location>
        <begin position="28"/>
        <end position="46"/>
    </location>
</feature>
<evidence type="ECO:0000256" key="2">
    <source>
        <dbReference type="ARBA" id="ARBA00022692"/>
    </source>
</evidence>
<name>A0ABQ9U7M3_SAGOE</name>
<keyword evidence="9" id="KW-1185">Reference proteome</keyword>
<feature type="transmembrane region" description="Helical" evidence="6">
    <location>
        <begin position="58"/>
        <end position="76"/>
    </location>
</feature>
<feature type="domain" description="MARVEL" evidence="7">
    <location>
        <begin position="1"/>
        <end position="80"/>
    </location>
</feature>
<evidence type="ECO:0000259" key="7">
    <source>
        <dbReference type="PROSITE" id="PS51225"/>
    </source>
</evidence>
<evidence type="ECO:0000313" key="8">
    <source>
        <dbReference type="EMBL" id="KAK2093059.1"/>
    </source>
</evidence>
<comment type="subcellular location">
    <subcellularLocation>
        <location evidence="1">Membrane</location>
        <topology evidence="1">Multi-pass membrane protein</topology>
    </subcellularLocation>
</comment>
<dbReference type="InterPro" id="IPR008253">
    <property type="entry name" value="Marvel"/>
</dbReference>
<dbReference type="EMBL" id="JASSZA010000015">
    <property type="protein sequence ID" value="KAK2093059.1"/>
    <property type="molecule type" value="Genomic_DNA"/>
</dbReference>
<keyword evidence="4 5" id="KW-0472">Membrane</keyword>
<keyword evidence="2 5" id="KW-0812">Transmembrane</keyword>
<sequence length="181" mass="20383">MILVFYLAHLFRFYRVLTCISWPLSELLRYLICTLLLLIASIMAASKSYNQSGLVARAIFGFATTFLCMASMWLFYEVSCVTQSTDAASDEATAPRRLRSFAESRTCAPGKASGPVFLYQSPARLLGTRKGLHPLPAFPGSQLLELLSWPETLSPAFRGKIPPFWERKAASREFCFRPFCF</sequence>
<dbReference type="Pfam" id="PF01284">
    <property type="entry name" value="MARVEL"/>
    <property type="match status" value="1"/>
</dbReference>
<reference evidence="8 9" key="1">
    <citation type="submission" date="2023-05" db="EMBL/GenBank/DDBJ databases">
        <title>B98-5 Cell Line De Novo Hybrid Assembly: An Optical Mapping Approach.</title>
        <authorList>
            <person name="Kananen K."/>
            <person name="Auerbach J.A."/>
            <person name="Kautto E."/>
            <person name="Blachly J.S."/>
        </authorList>
    </citation>
    <scope>NUCLEOTIDE SEQUENCE [LARGE SCALE GENOMIC DNA]</scope>
    <source>
        <strain evidence="8">B95-8</strain>
        <tissue evidence="8">Cell line</tissue>
    </source>
</reference>
<keyword evidence="3 6" id="KW-1133">Transmembrane helix</keyword>
<evidence type="ECO:0000256" key="4">
    <source>
        <dbReference type="ARBA" id="ARBA00023136"/>
    </source>
</evidence>
<evidence type="ECO:0000256" key="3">
    <source>
        <dbReference type="ARBA" id="ARBA00022989"/>
    </source>
</evidence>
<evidence type="ECO:0000256" key="6">
    <source>
        <dbReference type="SAM" id="Phobius"/>
    </source>
</evidence>
<evidence type="ECO:0000256" key="5">
    <source>
        <dbReference type="PROSITE-ProRule" id="PRU00581"/>
    </source>
</evidence>
<comment type="caution">
    <text evidence="8">The sequence shown here is derived from an EMBL/GenBank/DDBJ whole genome shotgun (WGS) entry which is preliminary data.</text>
</comment>
<organism evidence="8 9">
    <name type="scientific">Saguinus oedipus</name>
    <name type="common">Cotton-top tamarin</name>
    <name type="synonym">Oedipomidas oedipus</name>
    <dbReference type="NCBI Taxonomy" id="9490"/>
    <lineage>
        <taxon>Eukaryota</taxon>
        <taxon>Metazoa</taxon>
        <taxon>Chordata</taxon>
        <taxon>Craniata</taxon>
        <taxon>Vertebrata</taxon>
        <taxon>Euteleostomi</taxon>
        <taxon>Mammalia</taxon>
        <taxon>Eutheria</taxon>
        <taxon>Euarchontoglires</taxon>
        <taxon>Primates</taxon>
        <taxon>Haplorrhini</taxon>
        <taxon>Platyrrhini</taxon>
        <taxon>Cebidae</taxon>
        <taxon>Callitrichinae</taxon>
        <taxon>Saguinus</taxon>
    </lineage>
</organism>
<dbReference type="Proteomes" id="UP001266305">
    <property type="component" value="Unassembled WGS sequence"/>
</dbReference>
<proteinExistence type="predicted"/>
<gene>
    <name evidence="8" type="ORF">P7K49_029588</name>
</gene>
<evidence type="ECO:0000256" key="1">
    <source>
        <dbReference type="ARBA" id="ARBA00004141"/>
    </source>
</evidence>
<evidence type="ECO:0000313" key="9">
    <source>
        <dbReference type="Proteomes" id="UP001266305"/>
    </source>
</evidence>
<dbReference type="PROSITE" id="PS51225">
    <property type="entry name" value="MARVEL"/>
    <property type="match status" value="1"/>
</dbReference>
<protein>
    <recommendedName>
        <fullName evidence="7">MARVEL domain-containing protein</fullName>
    </recommendedName>
</protein>